<sequence>MSSEHLNPTVDRIRVLPDSVICHILSFLPTKQSATTSILSKRWNPLWLSVLTLDFDDQNLREFATFRHFVYSVIRGGS</sequence>
<comment type="caution">
    <text evidence="2">The sequence shown here is derived from an EMBL/GenBank/DDBJ whole genome shotgun (WGS) entry which is preliminary data.</text>
</comment>
<dbReference type="SUPFAM" id="SSF81383">
    <property type="entry name" value="F-box domain"/>
    <property type="match status" value="1"/>
</dbReference>
<dbReference type="AlphaFoldDB" id="A0A396GVC7"/>
<dbReference type="PANTHER" id="PTHR31293">
    <property type="entry name" value="RNI-LIKE SUPERFAMILY PROTEIN"/>
    <property type="match status" value="1"/>
</dbReference>
<dbReference type="Gene3D" id="1.20.1280.50">
    <property type="match status" value="1"/>
</dbReference>
<dbReference type="Pfam" id="PF00646">
    <property type="entry name" value="F-box"/>
    <property type="match status" value="1"/>
</dbReference>
<dbReference type="SMART" id="SM00256">
    <property type="entry name" value="FBOX"/>
    <property type="match status" value="1"/>
</dbReference>
<protein>
    <submittedName>
        <fullName evidence="2">Putative F-box domain-containing protein</fullName>
    </submittedName>
</protein>
<dbReference type="InterPro" id="IPR055294">
    <property type="entry name" value="FBL60-like"/>
</dbReference>
<dbReference type="InterPro" id="IPR053781">
    <property type="entry name" value="F-box_AtFBL13-like"/>
</dbReference>
<name>A0A396GVC7_MEDTR</name>
<evidence type="ECO:0000313" key="2">
    <source>
        <dbReference type="EMBL" id="RHN42577.1"/>
    </source>
</evidence>
<organism evidence="2 3">
    <name type="scientific">Medicago truncatula</name>
    <name type="common">Barrel medic</name>
    <name type="synonym">Medicago tribuloides</name>
    <dbReference type="NCBI Taxonomy" id="3880"/>
    <lineage>
        <taxon>Eukaryota</taxon>
        <taxon>Viridiplantae</taxon>
        <taxon>Streptophyta</taxon>
        <taxon>Embryophyta</taxon>
        <taxon>Tracheophyta</taxon>
        <taxon>Spermatophyta</taxon>
        <taxon>Magnoliopsida</taxon>
        <taxon>eudicotyledons</taxon>
        <taxon>Gunneridae</taxon>
        <taxon>Pentapetalae</taxon>
        <taxon>rosids</taxon>
        <taxon>fabids</taxon>
        <taxon>Fabales</taxon>
        <taxon>Fabaceae</taxon>
        <taxon>Papilionoideae</taxon>
        <taxon>50 kb inversion clade</taxon>
        <taxon>NPAAA clade</taxon>
        <taxon>Hologalegina</taxon>
        <taxon>IRL clade</taxon>
        <taxon>Trifolieae</taxon>
        <taxon>Medicago</taxon>
    </lineage>
</organism>
<dbReference type="InterPro" id="IPR036047">
    <property type="entry name" value="F-box-like_dom_sf"/>
</dbReference>
<dbReference type="InterPro" id="IPR001810">
    <property type="entry name" value="F-box_dom"/>
</dbReference>
<feature type="domain" description="F-box" evidence="1">
    <location>
        <begin position="16"/>
        <end position="55"/>
    </location>
</feature>
<dbReference type="EMBL" id="PSQE01000008">
    <property type="protein sequence ID" value="RHN42577.1"/>
    <property type="molecule type" value="Genomic_DNA"/>
</dbReference>
<evidence type="ECO:0000259" key="1">
    <source>
        <dbReference type="SMART" id="SM00256"/>
    </source>
</evidence>
<dbReference type="CDD" id="cd22160">
    <property type="entry name" value="F-box_AtFBL13-like"/>
    <property type="match status" value="1"/>
</dbReference>
<dbReference type="Gramene" id="rna49033">
    <property type="protein sequence ID" value="RHN42577.1"/>
    <property type="gene ID" value="gene49033"/>
</dbReference>
<dbReference type="Proteomes" id="UP000265566">
    <property type="component" value="Chromosome 8"/>
</dbReference>
<reference evidence="3" key="1">
    <citation type="journal article" date="2018" name="Nat. Plants">
        <title>Whole-genome landscape of Medicago truncatula symbiotic genes.</title>
        <authorList>
            <person name="Pecrix Y."/>
            <person name="Staton S.E."/>
            <person name="Sallet E."/>
            <person name="Lelandais-Briere C."/>
            <person name="Moreau S."/>
            <person name="Carrere S."/>
            <person name="Blein T."/>
            <person name="Jardinaud M.F."/>
            <person name="Latrasse D."/>
            <person name="Zouine M."/>
            <person name="Zahm M."/>
            <person name="Kreplak J."/>
            <person name="Mayjonade B."/>
            <person name="Satge C."/>
            <person name="Perez M."/>
            <person name="Cauet S."/>
            <person name="Marande W."/>
            <person name="Chantry-Darmon C."/>
            <person name="Lopez-Roques C."/>
            <person name="Bouchez O."/>
            <person name="Berard A."/>
            <person name="Debelle F."/>
            <person name="Munos S."/>
            <person name="Bendahmane A."/>
            <person name="Berges H."/>
            <person name="Niebel A."/>
            <person name="Buitink J."/>
            <person name="Frugier F."/>
            <person name="Benhamed M."/>
            <person name="Crespi M."/>
            <person name="Gouzy J."/>
            <person name="Gamas P."/>
        </authorList>
    </citation>
    <scope>NUCLEOTIDE SEQUENCE [LARGE SCALE GENOMIC DNA]</scope>
    <source>
        <strain evidence="3">cv. Jemalong A17</strain>
    </source>
</reference>
<accession>A0A396GVC7</accession>
<dbReference type="PANTHER" id="PTHR31293:SF16">
    <property type="entry name" value="RNI-LIKE SUPERFAMILY PROTEIN"/>
    <property type="match status" value="1"/>
</dbReference>
<evidence type="ECO:0000313" key="3">
    <source>
        <dbReference type="Proteomes" id="UP000265566"/>
    </source>
</evidence>
<proteinExistence type="predicted"/>
<gene>
    <name evidence="2" type="ORF">MtrunA17_Chr8g0378391</name>
</gene>